<evidence type="ECO:0000256" key="2">
    <source>
        <dbReference type="ARBA" id="ARBA00022679"/>
    </source>
</evidence>
<dbReference type="PROSITE" id="PS00107">
    <property type="entry name" value="PROTEIN_KINASE_ATP"/>
    <property type="match status" value="1"/>
</dbReference>
<keyword evidence="2" id="KW-0808">Transferase</keyword>
<evidence type="ECO:0000313" key="10">
    <source>
        <dbReference type="EMBL" id="GMH91773.1"/>
    </source>
</evidence>
<dbReference type="Pfam" id="PF00069">
    <property type="entry name" value="Pkinase"/>
    <property type="match status" value="1"/>
</dbReference>
<feature type="region of interest" description="Disordered" evidence="8">
    <location>
        <begin position="391"/>
        <end position="416"/>
    </location>
</feature>
<evidence type="ECO:0000256" key="8">
    <source>
        <dbReference type="SAM" id="MobiDB-lite"/>
    </source>
</evidence>
<dbReference type="AlphaFoldDB" id="A0A9W7EU34"/>
<dbReference type="PANTHER" id="PTHR24347">
    <property type="entry name" value="SERINE/THREONINE-PROTEIN KINASE"/>
    <property type="match status" value="1"/>
</dbReference>
<comment type="similarity">
    <text evidence="7">Belongs to the protein kinase superfamily.</text>
</comment>
<evidence type="ECO:0000256" key="1">
    <source>
        <dbReference type="ARBA" id="ARBA00022527"/>
    </source>
</evidence>
<dbReference type="EMBL" id="BRXY01000389">
    <property type="protein sequence ID" value="GMH91773.1"/>
    <property type="molecule type" value="Genomic_DNA"/>
</dbReference>
<gene>
    <name evidence="10" type="ORF">TrST_g1847</name>
</gene>
<dbReference type="CDD" id="cd05117">
    <property type="entry name" value="STKc_CAMK"/>
    <property type="match status" value="1"/>
</dbReference>
<evidence type="ECO:0000256" key="3">
    <source>
        <dbReference type="ARBA" id="ARBA00022741"/>
    </source>
</evidence>
<evidence type="ECO:0000313" key="11">
    <source>
        <dbReference type="Proteomes" id="UP001165085"/>
    </source>
</evidence>
<protein>
    <recommendedName>
        <fullName evidence="9">Protein kinase domain-containing protein</fullName>
    </recommendedName>
</protein>
<evidence type="ECO:0000256" key="4">
    <source>
        <dbReference type="ARBA" id="ARBA00022777"/>
    </source>
</evidence>
<dbReference type="InterPro" id="IPR017441">
    <property type="entry name" value="Protein_kinase_ATP_BS"/>
</dbReference>
<sequence length="416" mass="46184">MVKAHDSVGGLRSGQYKTDPCEKFYKFGRTLGKGSFATVKIATCVTDGTTWAIKIIDKKALNDEDREALQVECDTMMKVDHDNIVRLKEVFDNESKFYMVLEVCAGGELFDRIVEMEHYSEKEACHAFAQMTEAVGHCHKLNIVHRDLKPENLLYEGEMPNMNLKLADFGLAQMLSPMKHLHTACGTPGYVAPEILKGKDYGKEVDMWSLGVILYILLCGFPPFYEEHTPELFKVIKRGEYDFPSPYWDEVGDSAKDLINKLLVVEPSKRYTAAQVFSHPWMQSENHTKTGGALIHFQGNLKRYNAKRKFKGAIEGVMMANMLKRMLQVRRSSVVGGDVVDGVKKEIGGEGGNNVEEVDTTKETTGGEAPKVKEVVEGGKEVVEGEKIVVEGEGEGEGEGDRTATKIGETTTTPAA</sequence>
<dbReference type="PROSITE" id="PS50011">
    <property type="entry name" value="PROTEIN_KINASE_DOM"/>
    <property type="match status" value="1"/>
</dbReference>
<keyword evidence="11" id="KW-1185">Reference proteome</keyword>
<proteinExistence type="inferred from homology"/>
<feature type="region of interest" description="Disordered" evidence="8">
    <location>
        <begin position="346"/>
        <end position="369"/>
    </location>
</feature>
<evidence type="ECO:0000256" key="7">
    <source>
        <dbReference type="RuleBase" id="RU000304"/>
    </source>
</evidence>
<evidence type="ECO:0000259" key="9">
    <source>
        <dbReference type="PROSITE" id="PS50011"/>
    </source>
</evidence>
<dbReference type="SUPFAM" id="SSF56112">
    <property type="entry name" value="Protein kinase-like (PK-like)"/>
    <property type="match status" value="1"/>
</dbReference>
<keyword evidence="3 6" id="KW-0547">Nucleotide-binding</keyword>
<dbReference type="Gene3D" id="1.10.510.10">
    <property type="entry name" value="Transferase(Phosphotransferase) domain 1"/>
    <property type="match status" value="1"/>
</dbReference>
<dbReference type="GO" id="GO:0004674">
    <property type="term" value="F:protein serine/threonine kinase activity"/>
    <property type="evidence" value="ECO:0007669"/>
    <property type="project" value="UniProtKB-KW"/>
</dbReference>
<feature type="binding site" evidence="6">
    <location>
        <position position="54"/>
    </location>
    <ligand>
        <name>ATP</name>
        <dbReference type="ChEBI" id="CHEBI:30616"/>
    </ligand>
</feature>
<dbReference type="InterPro" id="IPR011009">
    <property type="entry name" value="Kinase-like_dom_sf"/>
</dbReference>
<evidence type="ECO:0000256" key="5">
    <source>
        <dbReference type="ARBA" id="ARBA00022840"/>
    </source>
</evidence>
<feature type="domain" description="Protein kinase" evidence="9">
    <location>
        <begin position="25"/>
        <end position="282"/>
    </location>
</feature>
<dbReference type="Proteomes" id="UP001165085">
    <property type="component" value="Unassembled WGS sequence"/>
</dbReference>
<name>A0A9W7EU34_9STRA</name>
<dbReference type="FunFam" id="1.10.510.10:FF:000026">
    <property type="entry name" value="Calcium/calmodulin-dependent protein kinase type 1"/>
    <property type="match status" value="1"/>
</dbReference>
<comment type="caution">
    <text evidence="10">The sequence shown here is derived from an EMBL/GenBank/DDBJ whole genome shotgun (WGS) entry which is preliminary data.</text>
</comment>
<dbReference type="GO" id="GO:0005524">
    <property type="term" value="F:ATP binding"/>
    <property type="evidence" value="ECO:0007669"/>
    <property type="project" value="UniProtKB-UniRule"/>
</dbReference>
<dbReference type="PROSITE" id="PS00108">
    <property type="entry name" value="PROTEIN_KINASE_ST"/>
    <property type="match status" value="1"/>
</dbReference>
<keyword evidence="1 7" id="KW-0723">Serine/threonine-protein kinase</keyword>
<evidence type="ECO:0000256" key="6">
    <source>
        <dbReference type="PROSITE-ProRule" id="PRU10141"/>
    </source>
</evidence>
<organism evidence="10 11">
    <name type="scientific">Triparma strigata</name>
    <dbReference type="NCBI Taxonomy" id="1606541"/>
    <lineage>
        <taxon>Eukaryota</taxon>
        <taxon>Sar</taxon>
        <taxon>Stramenopiles</taxon>
        <taxon>Ochrophyta</taxon>
        <taxon>Bolidophyceae</taxon>
        <taxon>Parmales</taxon>
        <taxon>Triparmaceae</taxon>
        <taxon>Triparma</taxon>
    </lineage>
</organism>
<dbReference type="SMART" id="SM00220">
    <property type="entry name" value="S_TKc"/>
    <property type="match status" value="1"/>
</dbReference>
<reference evidence="11" key="1">
    <citation type="journal article" date="2023" name="Commun. Biol.">
        <title>Genome analysis of Parmales, the sister group of diatoms, reveals the evolutionary specialization of diatoms from phago-mixotrophs to photoautotrophs.</title>
        <authorList>
            <person name="Ban H."/>
            <person name="Sato S."/>
            <person name="Yoshikawa S."/>
            <person name="Yamada K."/>
            <person name="Nakamura Y."/>
            <person name="Ichinomiya M."/>
            <person name="Sato N."/>
            <person name="Blanc-Mathieu R."/>
            <person name="Endo H."/>
            <person name="Kuwata A."/>
            <person name="Ogata H."/>
        </authorList>
    </citation>
    <scope>NUCLEOTIDE SEQUENCE [LARGE SCALE GENOMIC DNA]</scope>
    <source>
        <strain evidence="11">NIES 3701</strain>
    </source>
</reference>
<dbReference type="InterPro" id="IPR000719">
    <property type="entry name" value="Prot_kinase_dom"/>
</dbReference>
<dbReference type="OrthoDB" id="193931at2759"/>
<dbReference type="InterPro" id="IPR008271">
    <property type="entry name" value="Ser/Thr_kinase_AS"/>
</dbReference>
<keyword evidence="4" id="KW-0418">Kinase</keyword>
<dbReference type="FunFam" id="3.30.200.20:FF:000003">
    <property type="entry name" value="Non-specific serine/threonine protein kinase"/>
    <property type="match status" value="1"/>
</dbReference>
<accession>A0A9W7EU34</accession>
<keyword evidence="5 6" id="KW-0067">ATP-binding</keyword>